<dbReference type="Proteomes" id="UP001412067">
    <property type="component" value="Unassembled WGS sequence"/>
</dbReference>
<evidence type="ECO:0000256" key="2">
    <source>
        <dbReference type="ARBA" id="ARBA00023155"/>
    </source>
</evidence>
<keyword evidence="8" id="KW-1185">Reference proteome</keyword>
<name>A0ABR2M537_9ASPA</name>
<dbReference type="SMART" id="SM00574">
    <property type="entry name" value="POX"/>
    <property type="match status" value="1"/>
</dbReference>
<gene>
    <name evidence="7" type="primary">BLH7</name>
    <name evidence="7" type="ORF">KSP40_PGU012852</name>
</gene>
<dbReference type="EMBL" id="JBBWWR010000012">
    <property type="protein sequence ID" value="KAK8959262.1"/>
    <property type="molecule type" value="Genomic_DNA"/>
</dbReference>
<sequence>MVSHQFRLQPLRVFKLPLRISQIPGPTSGGLVSHPPHLGYSTSGFLRNELHFRIKEDMQEIIVDIKIRQINRRMVPDLREIIDDSTTRKRKHRYVALKKFDELFLAFMEEEKQETLKESQGLSLSLSSQILIHSFKYQSAGSTISVLSSYHSSQGNFDTYSNDESTIRFPNVCIWSYRGTDIRNTIIPNSKYLKTAQQLLDEMVNVQKVLKRSHDNQSGNISSKPTCKDNVVESKSGANRLNHLESATNSSSELSPSERQELQNTMTNLLAMLDEVDRRYKQYYHQMQIVASFDTISDFGVAKLYISLAL</sequence>
<accession>A0ABR2M537</accession>
<dbReference type="InterPro" id="IPR006563">
    <property type="entry name" value="POX_dom"/>
</dbReference>
<keyword evidence="4" id="KW-0539">Nucleus</keyword>
<evidence type="ECO:0000313" key="8">
    <source>
        <dbReference type="Proteomes" id="UP001412067"/>
    </source>
</evidence>
<feature type="compositionally biased region" description="Polar residues" evidence="5">
    <location>
        <begin position="245"/>
        <end position="255"/>
    </location>
</feature>
<feature type="region of interest" description="Disordered" evidence="5">
    <location>
        <begin position="238"/>
        <end position="260"/>
    </location>
</feature>
<feature type="domain" description="POX" evidence="6">
    <location>
        <begin position="180"/>
        <end position="310"/>
    </location>
</feature>
<reference evidence="7 8" key="1">
    <citation type="journal article" date="2022" name="Nat. Plants">
        <title>Genomes of leafy and leafless Platanthera orchids illuminate the evolution of mycoheterotrophy.</title>
        <authorList>
            <person name="Li M.H."/>
            <person name="Liu K.W."/>
            <person name="Li Z."/>
            <person name="Lu H.C."/>
            <person name="Ye Q.L."/>
            <person name="Zhang D."/>
            <person name="Wang J.Y."/>
            <person name="Li Y.F."/>
            <person name="Zhong Z.M."/>
            <person name="Liu X."/>
            <person name="Yu X."/>
            <person name="Liu D.K."/>
            <person name="Tu X.D."/>
            <person name="Liu B."/>
            <person name="Hao Y."/>
            <person name="Liao X.Y."/>
            <person name="Jiang Y.T."/>
            <person name="Sun W.H."/>
            <person name="Chen J."/>
            <person name="Chen Y.Q."/>
            <person name="Ai Y."/>
            <person name="Zhai J.W."/>
            <person name="Wu S.S."/>
            <person name="Zhou Z."/>
            <person name="Hsiao Y.Y."/>
            <person name="Wu W.L."/>
            <person name="Chen Y.Y."/>
            <person name="Lin Y.F."/>
            <person name="Hsu J.L."/>
            <person name="Li C.Y."/>
            <person name="Wang Z.W."/>
            <person name="Zhao X."/>
            <person name="Zhong W.Y."/>
            <person name="Ma X.K."/>
            <person name="Ma L."/>
            <person name="Huang J."/>
            <person name="Chen G.Z."/>
            <person name="Huang M.Z."/>
            <person name="Huang L."/>
            <person name="Peng D.H."/>
            <person name="Luo Y.B."/>
            <person name="Zou S.Q."/>
            <person name="Chen S.P."/>
            <person name="Lan S."/>
            <person name="Tsai W.C."/>
            <person name="Van de Peer Y."/>
            <person name="Liu Z.J."/>
        </authorList>
    </citation>
    <scope>NUCLEOTIDE SEQUENCE [LARGE SCALE GENOMIC DNA]</scope>
    <source>
        <strain evidence="7">Lor288</strain>
    </source>
</reference>
<evidence type="ECO:0000256" key="4">
    <source>
        <dbReference type="ARBA" id="ARBA00023242"/>
    </source>
</evidence>
<organism evidence="7 8">
    <name type="scientific">Platanthera guangdongensis</name>
    <dbReference type="NCBI Taxonomy" id="2320717"/>
    <lineage>
        <taxon>Eukaryota</taxon>
        <taxon>Viridiplantae</taxon>
        <taxon>Streptophyta</taxon>
        <taxon>Embryophyta</taxon>
        <taxon>Tracheophyta</taxon>
        <taxon>Spermatophyta</taxon>
        <taxon>Magnoliopsida</taxon>
        <taxon>Liliopsida</taxon>
        <taxon>Asparagales</taxon>
        <taxon>Orchidaceae</taxon>
        <taxon>Orchidoideae</taxon>
        <taxon>Orchideae</taxon>
        <taxon>Orchidinae</taxon>
        <taxon>Platanthera</taxon>
    </lineage>
</organism>
<dbReference type="PANTHER" id="PTHR11850">
    <property type="entry name" value="HOMEOBOX PROTEIN TRANSCRIPTION FACTORS"/>
    <property type="match status" value="1"/>
</dbReference>
<keyword evidence="3" id="KW-0804">Transcription</keyword>
<evidence type="ECO:0000256" key="5">
    <source>
        <dbReference type="SAM" id="MobiDB-lite"/>
    </source>
</evidence>
<keyword evidence="2" id="KW-0371">Homeobox</keyword>
<dbReference type="Pfam" id="PF07526">
    <property type="entry name" value="POX"/>
    <property type="match status" value="1"/>
</dbReference>
<keyword evidence="1" id="KW-0238">DNA-binding</keyword>
<evidence type="ECO:0000256" key="1">
    <source>
        <dbReference type="ARBA" id="ARBA00023125"/>
    </source>
</evidence>
<dbReference type="InterPro" id="IPR050224">
    <property type="entry name" value="TALE_homeobox"/>
</dbReference>
<evidence type="ECO:0000313" key="7">
    <source>
        <dbReference type="EMBL" id="KAK8959262.1"/>
    </source>
</evidence>
<protein>
    <submittedName>
        <fullName evidence="7">BEL1-like homeodomain protein 7</fullName>
    </submittedName>
</protein>
<proteinExistence type="predicted"/>
<evidence type="ECO:0000259" key="6">
    <source>
        <dbReference type="SMART" id="SM00574"/>
    </source>
</evidence>
<evidence type="ECO:0000256" key="3">
    <source>
        <dbReference type="ARBA" id="ARBA00023163"/>
    </source>
</evidence>
<comment type="caution">
    <text evidence="7">The sequence shown here is derived from an EMBL/GenBank/DDBJ whole genome shotgun (WGS) entry which is preliminary data.</text>
</comment>